<dbReference type="GO" id="GO:0031119">
    <property type="term" value="P:tRNA pseudouridine synthesis"/>
    <property type="evidence" value="ECO:0007669"/>
    <property type="project" value="UniProtKB-UniRule"/>
</dbReference>
<dbReference type="InterPro" id="IPR020097">
    <property type="entry name" value="PsdUridine_synth_TruA_a/b_dom"/>
</dbReference>
<evidence type="ECO:0000256" key="5">
    <source>
        <dbReference type="PIRSR" id="PIRSR001430-1"/>
    </source>
</evidence>
<dbReference type="HAMAP" id="MF_00171">
    <property type="entry name" value="TruA"/>
    <property type="match status" value="1"/>
</dbReference>
<dbReference type="FunFam" id="3.30.70.580:FF:000001">
    <property type="entry name" value="tRNA pseudouridine synthase A"/>
    <property type="match status" value="1"/>
</dbReference>
<evidence type="ECO:0000313" key="10">
    <source>
        <dbReference type="Proteomes" id="UP000298381"/>
    </source>
</evidence>
<evidence type="ECO:0000313" key="9">
    <source>
        <dbReference type="EMBL" id="TFZ41849.1"/>
    </source>
</evidence>
<evidence type="ECO:0000256" key="2">
    <source>
        <dbReference type="ARBA" id="ARBA00022694"/>
    </source>
</evidence>
<comment type="similarity">
    <text evidence="1 4 7">Belongs to the tRNA pseudouridine synthase TruA family.</text>
</comment>
<evidence type="ECO:0000256" key="4">
    <source>
        <dbReference type="HAMAP-Rule" id="MF_00171"/>
    </source>
</evidence>
<dbReference type="PANTHER" id="PTHR11142">
    <property type="entry name" value="PSEUDOURIDYLATE SYNTHASE"/>
    <property type="match status" value="1"/>
</dbReference>
<dbReference type="EMBL" id="SRIB01000001">
    <property type="protein sequence ID" value="TFZ41849.1"/>
    <property type="molecule type" value="Genomic_DNA"/>
</dbReference>
<dbReference type="GO" id="GO:0160147">
    <property type="term" value="F:tRNA pseudouridine(38-40) synthase activity"/>
    <property type="evidence" value="ECO:0007669"/>
    <property type="project" value="UniProtKB-EC"/>
</dbReference>
<keyword evidence="3 4" id="KW-0413">Isomerase</keyword>
<comment type="catalytic activity">
    <reaction evidence="4 7">
        <text>uridine(38/39/40) in tRNA = pseudouridine(38/39/40) in tRNA</text>
        <dbReference type="Rhea" id="RHEA:22376"/>
        <dbReference type="Rhea" id="RHEA-COMP:10085"/>
        <dbReference type="Rhea" id="RHEA-COMP:10087"/>
        <dbReference type="ChEBI" id="CHEBI:65314"/>
        <dbReference type="ChEBI" id="CHEBI:65315"/>
        <dbReference type="EC" id="5.4.99.12"/>
    </reaction>
</comment>
<dbReference type="RefSeq" id="WP_135270145.1">
    <property type="nucleotide sequence ID" value="NZ_SRIB01000001.1"/>
</dbReference>
<dbReference type="InterPro" id="IPR020103">
    <property type="entry name" value="PsdUridine_synth_cat_dom_sf"/>
</dbReference>
<dbReference type="Proteomes" id="UP000298381">
    <property type="component" value="Unassembled WGS sequence"/>
</dbReference>
<dbReference type="Gene3D" id="3.30.70.660">
    <property type="entry name" value="Pseudouridine synthase I, catalytic domain, C-terminal subdomain"/>
    <property type="match status" value="1"/>
</dbReference>
<comment type="function">
    <text evidence="4">Formation of pseudouridine at positions 38, 39 and 40 in the anticodon stem and loop of transfer RNAs.</text>
</comment>
<dbReference type="CDD" id="cd02570">
    <property type="entry name" value="PseudoU_synth_EcTruA"/>
    <property type="match status" value="1"/>
</dbReference>
<reference evidence="9 10" key="1">
    <citation type="submission" date="2019-03" db="EMBL/GenBank/DDBJ databases">
        <title>Draft genome sequence data and analysis of a Fermenting Bacterium, Soehngenia longevitae strain 1933PT, isolated from petroleum reservoir in Azerbaijan.</title>
        <authorList>
            <person name="Grouzdev D.S."/>
            <person name="Bidzhieva S.K."/>
            <person name="Sokolova D.S."/>
            <person name="Tourova T.P."/>
            <person name="Poltaraus A.B."/>
            <person name="Nazina T.N."/>
        </authorList>
    </citation>
    <scope>NUCLEOTIDE SEQUENCE [LARGE SCALE GENOMIC DNA]</scope>
    <source>
        <strain evidence="9 10">1933P</strain>
    </source>
</reference>
<feature type="binding site" evidence="4 6">
    <location>
        <position position="110"/>
    </location>
    <ligand>
        <name>substrate</name>
    </ligand>
</feature>
<organism evidence="9 10">
    <name type="scientific">Soehngenia longivitae</name>
    <dbReference type="NCBI Taxonomy" id="2562294"/>
    <lineage>
        <taxon>Bacteria</taxon>
        <taxon>Bacillati</taxon>
        <taxon>Bacillota</taxon>
        <taxon>Tissierellia</taxon>
        <taxon>Tissierellales</taxon>
        <taxon>Tissierellaceae</taxon>
        <taxon>Soehngenia</taxon>
    </lineage>
</organism>
<comment type="subunit">
    <text evidence="4">Homodimer.</text>
</comment>
<evidence type="ECO:0000256" key="3">
    <source>
        <dbReference type="ARBA" id="ARBA00023235"/>
    </source>
</evidence>
<sequence length="248" mass="28721">MKNIMLTLEYDGTNYSGWQIQDNANSIQAEVENAIYKLTKKEVTLIGAGRTDAKVHALGQVANFFIDTTIPGRTFKYALNEYLPEDIKAVYSNEVPEDFHARFSAIKKRYRYKIYLSDVERPLLRNYAYQIDRNLNINNMKEASKYLIGTHNFTSFEGRRSFTKSKIRTIRSIDIKKRDEFIDIVVEGDSFLRNMVRIITGTLVEIGIGKRKPAEIKLILQAEDRRLSGHTAPPQGLYLEKVFYKIFM</sequence>
<feature type="domain" description="Pseudouridine synthase I TruA alpha/beta" evidence="8">
    <location>
        <begin position="143"/>
        <end position="244"/>
    </location>
</feature>
<dbReference type="InterPro" id="IPR020095">
    <property type="entry name" value="PsdUridine_synth_TruA_C"/>
</dbReference>
<evidence type="ECO:0000256" key="7">
    <source>
        <dbReference type="RuleBase" id="RU003792"/>
    </source>
</evidence>
<evidence type="ECO:0000256" key="1">
    <source>
        <dbReference type="ARBA" id="ARBA00009375"/>
    </source>
</evidence>
<dbReference type="SUPFAM" id="SSF55120">
    <property type="entry name" value="Pseudouridine synthase"/>
    <property type="match status" value="1"/>
</dbReference>
<proteinExistence type="inferred from homology"/>
<comment type="caution">
    <text evidence="9">The sequence shown here is derived from an EMBL/GenBank/DDBJ whole genome shotgun (WGS) entry which is preliminary data.</text>
</comment>
<dbReference type="OrthoDB" id="9811823at2"/>
<dbReference type="Pfam" id="PF01416">
    <property type="entry name" value="PseudoU_synth_1"/>
    <property type="match status" value="2"/>
</dbReference>
<protein>
    <recommendedName>
        <fullName evidence="4">tRNA pseudouridine synthase A</fullName>
        <ecNumber evidence="4">5.4.99.12</ecNumber>
    </recommendedName>
    <alternativeName>
        <fullName evidence="4">tRNA pseudouridine(38-40) synthase</fullName>
    </alternativeName>
    <alternativeName>
        <fullName evidence="4">tRNA pseudouridylate synthase I</fullName>
    </alternativeName>
    <alternativeName>
        <fullName evidence="4">tRNA-uridine isomerase I</fullName>
    </alternativeName>
</protein>
<gene>
    <name evidence="4 9" type="primary">truA</name>
    <name evidence="9" type="ORF">E4100_01565</name>
</gene>
<dbReference type="EC" id="5.4.99.12" evidence="4"/>
<dbReference type="NCBIfam" id="TIGR00071">
    <property type="entry name" value="hisT_truA"/>
    <property type="match status" value="1"/>
</dbReference>
<dbReference type="Gene3D" id="3.30.70.580">
    <property type="entry name" value="Pseudouridine synthase I, catalytic domain, N-terminal subdomain"/>
    <property type="match status" value="1"/>
</dbReference>
<dbReference type="AlphaFoldDB" id="A0A4Z0DAB7"/>
<dbReference type="InterPro" id="IPR001406">
    <property type="entry name" value="PsdUridine_synth_TruA"/>
</dbReference>
<keyword evidence="10" id="KW-1185">Reference proteome</keyword>
<dbReference type="PIRSF" id="PIRSF001430">
    <property type="entry name" value="tRNA_psdUrid_synth"/>
    <property type="match status" value="1"/>
</dbReference>
<dbReference type="PANTHER" id="PTHR11142:SF0">
    <property type="entry name" value="TRNA PSEUDOURIDINE SYNTHASE-LIKE 1"/>
    <property type="match status" value="1"/>
</dbReference>
<accession>A0A4Z0DAB7</accession>
<feature type="active site" description="Nucleophile" evidence="4 5">
    <location>
        <position position="52"/>
    </location>
</feature>
<comment type="caution">
    <text evidence="4">Lacks conserved residue(s) required for the propagation of feature annotation.</text>
</comment>
<feature type="domain" description="Pseudouridine synthase I TruA alpha/beta" evidence="8">
    <location>
        <begin position="9"/>
        <end position="103"/>
    </location>
</feature>
<name>A0A4Z0DAB7_9FIRM</name>
<evidence type="ECO:0000256" key="6">
    <source>
        <dbReference type="PIRSR" id="PIRSR001430-2"/>
    </source>
</evidence>
<keyword evidence="2 4" id="KW-0819">tRNA processing</keyword>
<dbReference type="InterPro" id="IPR020094">
    <property type="entry name" value="TruA/RsuA/RluB/E/F_N"/>
</dbReference>
<evidence type="ECO:0000259" key="8">
    <source>
        <dbReference type="Pfam" id="PF01416"/>
    </source>
</evidence>
<dbReference type="GO" id="GO:0003723">
    <property type="term" value="F:RNA binding"/>
    <property type="evidence" value="ECO:0007669"/>
    <property type="project" value="InterPro"/>
</dbReference>